<evidence type="ECO:0000259" key="2">
    <source>
        <dbReference type="Pfam" id="PF13193"/>
    </source>
</evidence>
<dbReference type="Proteomes" id="UP000077519">
    <property type="component" value="Unassembled WGS sequence"/>
</dbReference>
<dbReference type="SUPFAM" id="SSF56801">
    <property type="entry name" value="Acetyl-CoA synthetase-like"/>
    <property type="match status" value="1"/>
</dbReference>
<feature type="domain" description="AMP-binding enzyme C-terminal" evidence="2">
    <location>
        <begin position="406"/>
        <end position="481"/>
    </location>
</feature>
<dbReference type="InterPro" id="IPR045851">
    <property type="entry name" value="AMP-bd_C_sf"/>
</dbReference>
<evidence type="ECO:0000313" key="4">
    <source>
        <dbReference type="Proteomes" id="UP000077519"/>
    </source>
</evidence>
<dbReference type="Gene3D" id="3.40.50.12780">
    <property type="entry name" value="N-terminal domain of ligase-like"/>
    <property type="match status" value="1"/>
</dbReference>
<name>A0A177Y962_9NOCA</name>
<dbReference type="InterPro" id="IPR000873">
    <property type="entry name" value="AMP-dep_synth/lig_dom"/>
</dbReference>
<evidence type="ECO:0000259" key="1">
    <source>
        <dbReference type="Pfam" id="PF00501"/>
    </source>
</evidence>
<dbReference type="InterPro" id="IPR050237">
    <property type="entry name" value="ATP-dep_AMP-bd_enzyme"/>
</dbReference>
<keyword evidence="3" id="KW-0436">Ligase</keyword>
<proteinExistence type="predicted"/>
<dbReference type="InterPro" id="IPR025110">
    <property type="entry name" value="AMP-bd_C"/>
</dbReference>
<dbReference type="PANTHER" id="PTHR43767:SF1">
    <property type="entry name" value="NONRIBOSOMAL PEPTIDE SYNTHASE PES1 (EUROFUNG)-RELATED"/>
    <property type="match status" value="1"/>
</dbReference>
<dbReference type="Pfam" id="PF13193">
    <property type="entry name" value="AMP-binding_C"/>
    <property type="match status" value="1"/>
</dbReference>
<dbReference type="InterPro" id="IPR042099">
    <property type="entry name" value="ANL_N_sf"/>
</dbReference>
<dbReference type="Gene3D" id="3.30.300.30">
    <property type="match status" value="1"/>
</dbReference>
<dbReference type="PANTHER" id="PTHR43767">
    <property type="entry name" value="LONG-CHAIN-FATTY-ACID--COA LIGASE"/>
    <property type="match status" value="1"/>
</dbReference>
<reference evidence="3 4" key="1">
    <citation type="submission" date="2016-03" db="EMBL/GenBank/DDBJ databases">
        <title>Genome sequence of Rhodococcus kyotonensis KB10.</title>
        <authorList>
            <person name="Jeong H."/>
            <person name="Hong C.E."/>
            <person name="Jo S.H."/>
            <person name="Park J.M."/>
        </authorList>
    </citation>
    <scope>NUCLEOTIDE SEQUENCE [LARGE SCALE GENOMIC DNA]</scope>
    <source>
        <strain evidence="3 4">KB10</strain>
    </source>
</reference>
<organism evidence="3 4">
    <name type="scientific">Rhodococcoides kyotonense</name>
    <dbReference type="NCBI Taxonomy" id="398843"/>
    <lineage>
        <taxon>Bacteria</taxon>
        <taxon>Bacillati</taxon>
        <taxon>Actinomycetota</taxon>
        <taxon>Actinomycetes</taxon>
        <taxon>Mycobacteriales</taxon>
        <taxon>Nocardiaceae</taxon>
        <taxon>Rhodococcoides</taxon>
    </lineage>
</organism>
<protein>
    <submittedName>
        <fullName evidence="3">ATP-dependent acyl-CoA ligase</fullName>
    </submittedName>
</protein>
<dbReference type="EMBL" id="LVHI01000032">
    <property type="protein sequence ID" value="OAK51910.1"/>
    <property type="molecule type" value="Genomic_DNA"/>
</dbReference>
<dbReference type="AlphaFoldDB" id="A0A177Y962"/>
<gene>
    <name evidence="3" type="ORF">A3K89_09525</name>
</gene>
<comment type="caution">
    <text evidence="3">The sequence shown here is derived from an EMBL/GenBank/DDBJ whole genome shotgun (WGS) entry which is preliminary data.</text>
</comment>
<accession>A0A177Y962</accession>
<dbReference type="Pfam" id="PF00501">
    <property type="entry name" value="AMP-binding"/>
    <property type="match status" value="1"/>
</dbReference>
<evidence type="ECO:0000313" key="3">
    <source>
        <dbReference type="EMBL" id="OAK51910.1"/>
    </source>
</evidence>
<dbReference type="InterPro" id="IPR020845">
    <property type="entry name" value="AMP-binding_CS"/>
</dbReference>
<dbReference type="PROSITE" id="PS00455">
    <property type="entry name" value="AMP_BINDING"/>
    <property type="match status" value="1"/>
</dbReference>
<dbReference type="GO" id="GO:0016878">
    <property type="term" value="F:acid-thiol ligase activity"/>
    <property type="evidence" value="ECO:0007669"/>
    <property type="project" value="UniProtKB-ARBA"/>
</dbReference>
<feature type="domain" description="AMP-dependent synthetase/ligase" evidence="1">
    <location>
        <begin position="18"/>
        <end position="359"/>
    </location>
</feature>
<sequence length="515" mass="55396">MAEPLDRRVRTIPALIAARAAERPDASALRGSGTTRSYGLLAERVASMGGALLDHGVVQGDSVLVLSSNRIEMVEAMLGCVWIGAVAVPVNPELRGDGLTFVLAASGARHVFTEPVHTQRIRSAGFRGALWEFGSDAPSPETGRSVPAADVDSLDTAMVLFTSGTTGPPKGVRCPHAQFVYWGLGVGDALAVTQDDVLYNCLPFFHTNAINAMFQAFVAGATFVLGQRFSARAHWADVADAQATVTYLLGAMVAMLSSLPPSEADRAHSVTRSLAPATPPHLYTLFRERFGVDLIDGFGSTETNLVLGNDWATARPGYLGTVRPGYDAVVLDADNAVADGNPGELVVRTHLPGAFATGYLGEPIPATDSWRRTGDRVVREPDGWFRFVDRIKDVIRRRGENVSSVEVETVLGRHPAVAQVVAFPVPSSLAEDDIMVAVVPRTGHVVDPLDLLRRSEPHLPYFALPRYVDVVDELPLTDTGKVRKAELSGRGVGPNTWDAERYGYVPTRVVTDRTR</sequence>
<keyword evidence="4" id="KW-1185">Reference proteome</keyword>